<reference evidence="1 2" key="1">
    <citation type="submission" date="2020-03" db="EMBL/GenBank/DDBJ databases">
        <title>WGS of the type strain of Planosporangium spp.</title>
        <authorList>
            <person name="Thawai C."/>
        </authorList>
    </citation>
    <scope>NUCLEOTIDE SEQUENCE [LARGE SCALE GENOMIC DNA]</scope>
    <source>
        <strain evidence="1 2">TBRC 5610</strain>
    </source>
</reference>
<protein>
    <recommendedName>
        <fullName evidence="3">ABM domain-containing protein</fullName>
    </recommendedName>
</protein>
<keyword evidence="2" id="KW-1185">Reference proteome</keyword>
<evidence type="ECO:0008006" key="3">
    <source>
        <dbReference type="Google" id="ProtNLM"/>
    </source>
</evidence>
<proteinExistence type="predicted"/>
<evidence type="ECO:0000313" key="1">
    <source>
        <dbReference type="EMBL" id="NJC70183.1"/>
    </source>
</evidence>
<dbReference type="Proteomes" id="UP000722989">
    <property type="component" value="Unassembled WGS sequence"/>
</dbReference>
<comment type="caution">
    <text evidence="1">The sequence shown here is derived from an EMBL/GenBank/DDBJ whole genome shotgun (WGS) entry which is preliminary data.</text>
</comment>
<accession>A0ABX0XVV6</accession>
<evidence type="ECO:0000313" key="2">
    <source>
        <dbReference type="Proteomes" id="UP000722989"/>
    </source>
</evidence>
<sequence length="84" mass="9661">MIARMWEVRAQPERFGDLLAWVCDTALPRVEVSPMHVSSEVFSSTDHRIVVISKWRGEPESLPEPPEHLVARAPHSWDFSPVDR</sequence>
<gene>
    <name evidence="1" type="ORF">HC031_10745</name>
</gene>
<dbReference type="RefSeq" id="WP_167925074.1">
    <property type="nucleotide sequence ID" value="NZ_JAATVY010000005.1"/>
</dbReference>
<name>A0ABX0XVV6_9ACTN</name>
<organism evidence="1 2">
    <name type="scientific">Planosporangium thailandense</name>
    <dbReference type="NCBI Taxonomy" id="765197"/>
    <lineage>
        <taxon>Bacteria</taxon>
        <taxon>Bacillati</taxon>
        <taxon>Actinomycetota</taxon>
        <taxon>Actinomycetes</taxon>
        <taxon>Micromonosporales</taxon>
        <taxon>Micromonosporaceae</taxon>
        <taxon>Planosporangium</taxon>
    </lineage>
</organism>
<dbReference type="EMBL" id="JAATVY010000005">
    <property type="protein sequence ID" value="NJC70183.1"/>
    <property type="molecule type" value="Genomic_DNA"/>
</dbReference>